<dbReference type="OrthoDB" id="6636843at2"/>
<feature type="binding site" evidence="5">
    <location>
        <position position="248"/>
    </location>
    <ligand>
        <name>Fe cation</name>
        <dbReference type="ChEBI" id="CHEBI:24875"/>
        <note>catalytic</note>
    </ligand>
</feature>
<dbReference type="PANTHER" id="PTHR10543:SF89">
    <property type="entry name" value="CAROTENOID 9,10(9',10')-CLEAVAGE DIOXYGENASE 1"/>
    <property type="match status" value="1"/>
</dbReference>
<keyword evidence="3 6" id="KW-0560">Oxidoreductase</keyword>
<keyword evidence="6 7" id="KW-0223">Dioxygenase</keyword>
<dbReference type="RefSeq" id="WP_160760245.1">
    <property type="nucleotide sequence ID" value="NZ_BAAADZ010000002.1"/>
</dbReference>
<dbReference type="AlphaFoldDB" id="A0A6I4UL86"/>
<feature type="binding site" evidence="5">
    <location>
        <position position="315"/>
    </location>
    <ligand>
        <name>Fe cation</name>
        <dbReference type="ChEBI" id="CHEBI:24875"/>
        <note>catalytic</note>
    </ligand>
</feature>
<evidence type="ECO:0000256" key="4">
    <source>
        <dbReference type="ARBA" id="ARBA00023004"/>
    </source>
</evidence>
<feature type="binding site" evidence="5">
    <location>
        <position position="199"/>
    </location>
    <ligand>
        <name>Fe cation</name>
        <dbReference type="ChEBI" id="CHEBI:24875"/>
        <note>catalytic</note>
    </ligand>
</feature>
<dbReference type="EMBL" id="WTYB01000001">
    <property type="protein sequence ID" value="MXP38173.1"/>
    <property type="molecule type" value="Genomic_DNA"/>
</dbReference>
<dbReference type="GO" id="GO:0046872">
    <property type="term" value="F:metal ion binding"/>
    <property type="evidence" value="ECO:0007669"/>
    <property type="project" value="UniProtKB-KW"/>
</dbReference>
<evidence type="ECO:0000256" key="6">
    <source>
        <dbReference type="RuleBase" id="RU364048"/>
    </source>
</evidence>
<evidence type="ECO:0000313" key="9">
    <source>
        <dbReference type="Proteomes" id="UP000430021"/>
    </source>
</evidence>
<reference evidence="7 10" key="2">
    <citation type="submission" date="2020-08" db="EMBL/GenBank/DDBJ databases">
        <title>Genomic Encyclopedia of Type Strains, Phase IV (KMG-IV): sequencing the most valuable type-strain genomes for metagenomic binning, comparative biology and taxonomic classification.</title>
        <authorList>
            <person name="Goeker M."/>
        </authorList>
    </citation>
    <scope>NUCLEOTIDE SEQUENCE [LARGE SCALE GENOMIC DNA]</scope>
    <source>
        <strain evidence="7 10">DSM 8510</strain>
    </source>
</reference>
<keyword evidence="4 5" id="KW-0408">Iron</keyword>
<accession>A0A6I4UL86</accession>
<feature type="binding site" evidence="5">
    <location>
        <position position="482"/>
    </location>
    <ligand>
        <name>Fe cation</name>
        <dbReference type="ChEBI" id="CHEBI:24875"/>
        <note>catalytic</note>
    </ligand>
</feature>
<dbReference type="PANTHER" id="PTHR10543">
    <property type="entry name" value="BETA-CAROTENE DIOXYGENASE"/>
    <property type="match status" value="1"/>
</dbReference>
<dbReference type="GO" id="GO:0010436">
    <property type="term" value="F:carotenoid dioxygenase activity"/>
    <property type="evidence" value="ECO:0007669"/>
    <property type="project" value="TreeGrafter"/>
</dbReference>
<evidence type="ECO:0000256" key="1">
    <source>
        <dbReference type="ARBA" id="ARBA00006787"/>
    </source>
</evidence>
<dbReference type="Proteomes" id="UP000430021">
    <property type="component" value="Unassembled WGS sequence"/>
</dbReference>
<evidence type="ECO:0000256" key="5">
    <source>
        <dbReference type="PIRSR" id="PIRSR604294-1"/>
    </source>
</evidence>
<comment type="cofactor">
    <cofactor evidence="5 6">
        <name>Fe(2+)</name>
        <dbReference type="ChEBI" id="CHEBI:29033"/>
    </cofactor>
    <text evidence="5 6">Binds 1 Fe(2+) ion per subunit.</text>
</comment>
<keyword evidence="10" id="KW-1185">Reference proteome</keyword>
<reference evidence="8 9" key="1">
    <citation type="submission" date="2019-12" db="EMBL/GenBank/DDBJ databases">
        <title>Genomic-based taxomic classification of the family Erythrobacteraceae.</title>
        <authorList>
            <person name="Xu L."/>
        </authorList>
    </citation>
    <scope>NUCLEOTIDE SEQUENCE [LARGE SCALE GENOMIC DNA]</scope>
    <source>
        <strain evidence="8 9">JCM 10282</strain>
    </source>
</reference>
<proteinExistence type="inferred from homology"/>
<keyword evidence="2 5" id="KW-0479">Metal-binding</keyword>
<dbReference type="Pfam" id="PF03055">
    <property type="entry name" value="RPE65"/>
    <property type="match status" value="1"/>
</dbReference>
<dbReference type="InterPro" id="IPR004294">
    <property type="entry name" value="Carotenoid_Oase"/>
</dbReference>
<dbReference type="EMBL" id="JACICE010000001">
    <property type="protein sequence ID" value="MBB3774169.1"/>
    <property type="molecule type" value="Genomic_DNA"/>
</dbReference>
<name>A0A6I4UL86_9SPHN</name>
<evidence type="ECO:0000313" key="8">
    <source>
        <dbReference type="EMBL" id="MXP38173.1"/>
    </source>
</evidence>
<dbReference type="EC" id="1.13.11.-" evidence="6"/>
<comment type="similarity">
    <text evidence="1 6">Belongs to the carotenoid oxygenase family.</text>
</comment>
<evidence type="ECO:0000256" key="3">
    <source>
        <dbReference type="ARBA" id="ARBA00023002"/>
    </source>
</evidence>
<dbReference type="GO" id="GO:0016121">
    <property type="term" value="P:carotene catabolic process"/>
    <property type="evidence" value="ECO:0007669"/>
    <property type="project" value="TreeGrafter"/>
</dbReference>
<comment type="caution">
    <text evidence="8">The sequence shown here is derived from an EMBL/GenBank/DDBJ whole genome shotgun (WGS) entry which is preliminary data.</text>
</comment>
<evidence type="ECO:0000313" key="10">
    <source>
        <dbReference type="Proteomes" id="UP000548685"/>
    </source>
</evidence>
<sequence>MNAPGTILPPNGADPYGHPGFDPVHTELRGVPLAIEGELPPELDGVFLRNGTNARFPPRRRRHMFDGEAMLHMIELRGGEARYSNTYVRTPRSAWIEQAGRNPFMGIADLTSGGKGALAGLMVERLKVRFGLLPRLSAIEAGSNGTAVLHHDDRLYCLQETALPFRLDVARDAQGWLTLDGRGANETFGGTLTCPFSAHPKTDETTGTVYSIGQDFTAGTTHLTRLERGGAISTSTVMHSKPAAFFVHDYILTDTHIIFPDSSLRFNPGGLAGPGASVAQFDAKQPLRFGVIARDHREGDPVRWFETAVPGHIWHIANGWEADGALHIYAPVFRDYPPFMPIHTPAEPHTQFVHWRLDLASGEVTERVLLDHHYERPGIDWRRHGERARYTWLLDEAGGVMGQGVLKYDLFEEREAGYLDYGGLLGGEPVFVPRGEGKGEDEGWLVDLLADGTRAVLIVADAATMTEQCRIPLPQPVPYGVHALWLDRAATDALIAG</sequence>
<evidence type="ECO:0000313" key="7">
    <source>
        <dbReference type="EMBL" id="MBB3774169.1"/>
    </source>
</evidence>
<evidence type="ECO:0000256" key="2">
    <source>
        <dbReference type="ARBA" id="ARBA00022723"/>
    </source>
</evidence>
<organism evidence="8 9">
    <name type="scientific">Erythrobacter ramosus</name>
    <dbReference type="NCBI Taxonomy" id="35811"/>
    <lineage>
        <taxon>Bacteria</taxon>
        <taxon>Pseudomonadati</taxon>
        <taxon>Pseudomonadota</taxon>
        <taxon>Alphaproteobacteria</taxon>
        <taxon>Sphingomonadales</taxon>
        <taxon>Erythrobacteraceae</taxon>
        <taxon>Erythrobacter/Porphyrobacter group</taxon>
        <taxon>Erythrobacter</taxon>
    </lineage>
</organism>
<gene>
    <name evidence="7" type="ORF">FHS52_000112</name>
    <name evidence="8" type="ORF">GRI59_06040</name>
</gene>
<dbReference type="Proteomes" id="UP000548685">
    <property type="component" value="Unassembled WGS sequence"/>
</dbReference>
<protein>
    <recommendedName>
        <fullName evidence="6">Dioxygenase</fullName>
        <ecNumber evidence="6">1.13.11.-</ecNumber>
    </recommendedName>
</protein>